<accession>A0A8H5CWA0</accession>
<feature type="region of interest" description="Disordered" evidence="1">
    <location>
        <begin position="121"/>
        <end position="241"/>
    </location>
</feature>
<dbReference type="OrthoDB" id="10615098at2759"/>
<organism evidence="2 3">
    <name type="scientific">Leucocoprinus leucothites</name>
    <dbReference type="NCBI Taxonomy" id="201217"/>
    <lineage>
        <taxon>Eukaryota</taxon>
        <taxon>Fungi</taxon>
        <taxon>Dikarya</taxon>
        <taxon>Basidiomycota</taxon>
        <taxon>Agaricomycotina</taxon>
        <taxon>Agaricomycetes</taxon>
        <taxon>Agaricomycetidae</taxon>
        <taxon>Agaricales</taxon>
        <taxon>Agaricineae</taxon>
        <taxon>Agaricaceae</taxon>
        <taxon>Leucocoprinus</taxon>
    </lineage>
</organism>
<comment type="caution">
    <text evidence="2">The sequence shown here is derived from an EMBL/GenBank/DDBJ whole genome shotgun (WGS) entry which is preliminary data.</text>
</comment>
<feature type="region of interest" description="Disordered" evidence="1">
    <location>
        <begin position="323"/>
        <end position="343"/>
    </location>
</feature>
<evidence type="ECO:0000313" key="2">
    <source>
        <dbReference type="EMBL" id="KAF5348271.1"/>
    </source>
</evidence>
<evidence type="ECO:0000256" key="1">
    <source>
        <dbReference type="SAM" id="MobiDB-lite"/>
    </source>
</evidence>
<gene>
    <name evidence="2" type="ORF">D9756_010469</name>
</gene>
<feature type="compositionally biased region" description="Polar residues" evidence="1">
    <location>
        <begin position="1"/>
        <end position="12"/>
    </location>
</feature>
<dbReference type="EMBL" id="JAACJO010000020">
    <property type="protein sequence ID" value="KAF5348271.1"/>
    <property type="molecule type" value="Genomic_DNA"/>
</dbReference>
<reference evidence="2 3" key="1">
    <citation type="journal article" date="2020" name="ISME J.">
        <title>Uncovering the hidden diversity of litter-decomposition mechanisms in mushroom-forming fungi.</title>
        <authorList>
            <person name="Floudas D."/>
            <person name="Bentzer J."/>
            <person name="Ahren D."/>
            <person name="Johansson T."/>
            <person name="Persson P."/>
            <person name="Tunlid A."/>
        </authorList>
    </citation>
    <scope>NUCLEOTIDE SEQUENCE [LARGE SCALE GENOMIC DNA]</scope>
    <source>
        <strain evidence="2 3">CBS 146.42</strain>
    </source>
</reference>
<feature type="compositionally biased region" description="Basic residues" evidence="1">
    <location>
        <begin position="180"/>
        <end position="193"/>
    </location>
</feature>
<name>A0A8H5CWA0_9AGAR</name>
<protein>
    <recommendedName>
        <fullName evidence="4">Zn(2)-C6 fungal-type domain-containing protein</fullName>
    </recommendedName>
</protein>
<feature type="compositionally biased region" description="Polar residues" evidence="1">
    <location>
        <begin position="230"/>
        <end position="241"/>
    </location>
</feature>
<evidence type="ECO:0008006" key="4">
    <source>
        <dbReference type="Google" id="ProtNLM"/>
    </source>
</evidence>
<dbReference type="Proteomes" id="UP000559027">
    <property type="component" value="Unassembled WGS sequence"/>
</dbReference>
<evidence type="ECO:0000313" key="3">
    <source>
        <dbReference type="Proteomes" id="UP000559027"/>
    </source>
</evidence>
<proteinExistence type="predicted"/>
<keyword evidence="3" id="KW-1185">Reference proteome</keyword>
<dbReference type="AlphaFoldDB" id="A0A8H5CWA0"/>
<sequence>MRTNTSKCSSKSPKFRAKPISRSSPTIKRHLSRFCKLYRHPFGSRHSPHRKRARAWLRSLKKGDKFFKCQQCIETQWVCDRKELRCQSCVERHASCQRTSFFRKKMIMEDMNLTEEQYQELEERVPDKRRRPSVVVVEVSSEEEDGSLEPESEDSDEEMVDQLEDDESQSEPLASSSNAAHKKKAKTRTRRSSRMQDLHYSTTPPLIQPRPSKGSRTTQPTPPDPPKSSIRVSTTPIAQSHSKFSHYERVLKELGSIQSKLDGIDGTIKAALAVPVKPVRRSDNKENIPLAEKPTVDARLNEEPSKTQGLEGQMLLDTVCPSDISGAEHSNSEPQLGSRALTDDDQRSIIPTATHPTVMITGAEGLRADAVTDTNGPQHVGGLEYDQLGDSGVPHDNPTPPGVLPSIATIDLTLPDHEEI</sequence>
<feature type="region of interest" description="Disordered" evidence="1">
    <location>
        <begin position="1"/>
        <end position="24"/>
    </location>
</feature>
<feature type="compositionally biased region" description="Acidic residues" evidence="1">
    <location>
        <begin position="140"/>
        <end position="169"/>
    </location>
</feature>